<reference evidence="1" key="1">
    <citation type="journal article" date="2019" name="Sci. Rep.">
        <title>Draft genome of Tanacetum cinerariifolium, the natural source of mosquito coil.</title>
        <authorList>
            <person name="Yamashiro T."/>
            <person name="Shiraishi A."/>
            <person name="Satake H."/>
            <person name="Nakayama K."/>
        </authorList>
    </citation>
    <scope>NUCLEOTIDE SEQUENCE</scope>
</reference>
<evidence type="ECO:0000313" key="1">
    <source>
        <dbReference type="EMBL" id="GEU72496.1"/>
    </source>
</evidence>
<sequence>MFSPLSLDLGRHDCIESIQPGYALDSTVHILNMVPTKKVERKPSKIWSVEGLELIPKEDTPRSKNTSEVHNEVAPIEVEPQNVKVPIRRSARIPQAPDRYEFYVDVEEYKLWDLNKPPNYKHAANIETDVDSNYSPYLDISRIFNDHTTKDENEIV</sequence>
<accession>A0A6L2MES7</accession>
<dbReference type="AlphaFoldDB" id="A0A6L2MES7"/>
<organism evidence="1">
    <name type="scientific">Tanacetum cinerariifolium</name>
    <name type="common">Dalmatian daisy</name>
    <name type="synonym">Chrysanthemum cinerariifolium</name>
    <dbReference type="NCBI Taxonomy" id="118510"/>
    <lineage>
        <taxon>Eukaryota</taxon>
        <taxon>Viridiplantae</taxon>
        <taxon>Streptophyta</taxon>
        <taxon>Embryophyta</taxon>
        <taxon>Tracheophyta</taxon>
        <taxon>Spermatophyta</taxon>
        <taxon>Magnoliopsida</taxon>
        <taxon>eudicotyledons</taxon>
        <taxon>Gunneridae</taxon>
        <taxon>Pentapetalae</taxon>
        <taxon>asterids</taxon>
        <taxon>campanulids</taxon>
        <taxon>Asterales</taxon>
        <taxon>Asteraceae</taxon>
        <taxon>Asteroideae</taxon>
        <taxon>Anthemideae</taxon>
        <taxon>Anthemidinae</taxon>
        <taxon>Tanacetum</taxon>
    </lineage>
</organism>
<comment type="caution">
    <text evidence="1">The sequence shown here is derived from an EMBL/GenBank/DDBJ whole genome shotgun (WGS) entry which is preliminary data.</text>
</comment>
<gene>
    <name evidence="1" type="ORF">Tci_044474</name>
</gene>
<proteinExistence type="predicted"/>
<dbReference type="EMBL" id="BKCJ010006504">
    <property type="protein sequence ID" value="GEU72496.1"/>
    <property type="molecule type" value="Genomic_DNA"/>
</dbReference>
<protein>
    <submittedName>
        <fullName evidence="1">Uncharacterized protein</fullName>
    </submittedName>
</protein>
<name>A0A6L2MES7_TANCI</name>